<comment type="caution">
    <text evidence="1">The sequence shown here is derived from an EMBL/GenBank/DDBJ whole genome shotgun (WGS) entry which is preliminary data.</text>
</comment>
<dbReference type="GeneID" id="70129016"/>
<name>A0A9P8ZZE4_9PEZI</name>
<accession>A0A9P8ZZE4</accession>
<organism evidence="1 2">
    <name type="scientific">Truncatella angustata</name>
    <dbReference type="NCBI Taxonomy" id="152316"/>
    <lineage>
        <taxon>Eukaryota</taxon>
        <taxon>Fungi</taxon>
        <taxon>Dikarya</taxon>
        <taxon>Ascomycota</taxon>
        <taxon>Pezizomycotina</taxon>
        <taxon>Sordariomycetes</taxon>
        <taxon>Xylariomycetidae</taxon>
        <taxon>Amphisphaeriales</taxon>
        <taxon>Sporocadaceae</taxon>
        <taxon>Truncatella</taxon>
    </lineage>
</organism>
<dbReference type="OrthoDB" id="5212373at2759"/>
<reference evidence="1" key="1">
    <citation type="journal article" date="2021" name="Nat. Commun.">
        <title>Genetic determinants of endophytism in the Arabidopsis root mycobiome.</title>
        <authorList>
            <person name="Mesny F."/>
            <person name="Miyauchi S."/>
            <person name="Thiergart T."/>
            <person name="Pickel B."/>
            <person name="Atanasova L."/>
            <person name="Karlsson M."/>
            <person name="Huettel B."/>
            <person name="Barry K.W."/>
            <person name="Haridas S."/>
            <person name="Chen C."/>
            <person name="Bauer D."/>
            <person name="Andreopoulos W."/>
            <person name="Pangilinan J."/>
            <person name="LaButti K."/>
            <person name="Riley R."/>
            <person name="Lipzen A."/>
            <person name="Clum A."/>
            <person name="Drula E."/>
            <person name="Henrissat B."/>
            <person name="Kohler A."/>
            <person name="Grigoriev I.V."/>
            <person name="Martin F.M."/>
            <person name="Hacquard S."/>
        </authorList>
    </citation>
    <scope>NUCLEOTIDE SEQUENCE</scope>
    <source>
        <strain evidence="1">MPI-SDFR-AT-0073</strain>
    </source>
</reference>
<keyword evidence="2" id="KW-1185">Reference proteome</keyword>
<evidence type="ECO:0000313" key="1">
    <source>
        <dbReference type="EMBL" id="KAH6654920.1"/>
    </source>
</evidence>
<dbReference type="AlphaFoldDB" id="A0A9P8ZZE4"/>
<sequence length="284" mass="32387">MSSEPERSNRTAAYFDYQMGRRPSQAPAHLSRVLYIPRHYDNTVHLPIYEVGHRYRDAVQGCLLGSTVYTTTLGSMETPHGDRMEDQAVYLADIRRSEEEDVEIHLCKRELASRGEHVDLNMTSNSFDDTSAVTIKSGEGPMKMSTSFPIANSTRGRKSIKHPYFALTGLNTTTEKPGEHVPYVRLEWQIDPKDGILRYTLYRIDETVGKTICAIYHHKHWELSLSLTYSEGVLLLPDTEHSLRLEGIVVASLLGVLVQLRKLDEVTSNRRGRGWGCLRKMIHW</sequence>
<dbReference type="EMBL" id="JAGPXC010000004">
    <property type="protein sequence ID" value="KAH6654920.1"/>
    <property type="molecule type" value="Genomic_DNA"/>
</dbReference>
<dbReference type="Proteomes" id="UP000758603">
    <property type="component" value="Unassembled WGS sequence"/>
</dbReference>
<evidence type="ECO:0000313" key="2">
    <source>
        <dbReference type="Proteomes" id="UP000758603"/>
    </source>
</evidence>
<proteinExistence type="predicted"/>
<dbReference type="RefSeq" id="XP_045959190.1">
    <property type="nucleotide sequence ID" value="XM_046100124.1"/>
</dbReference>
<protein>
    <submittedName>
        <fullName evidence="1">Uncharacterized protein</fullName>
    </submittedName>
</protein>
<gene>
    <name evidence="1" type="ORF">BKA67DRAFT_536209</name>
</gene>